<dbReference type="PROSITE" id="PS00236">
    <property type="entry name" value="NEUROTR_ION_CHANNEL"/>
    <property type="match status" value="1"/>
</dbReference>
<evidence type="ECO:0000313" key="7">
    <source>
        <dbReference type="Proteomes" id="UP000008144"/>
    </source>
</evidence>
<dbReference type="InterPro" id="IPR036734">
    <property type="entry name" value="Neur_chan_lig-bd_sf"/>
</dbReference>
<feature type="region of interest" description="Disordered" evidence="4">
    <location>
        <begin position="25"/>
        <end position="44"/>
    </location>
</feature>
<dbReference type="HOGENOM" id="CLU_117453_0_0_1"/>
<dbReference type="PRINTS" id="PR00252">
    <property type="entry name" value="NRIONCHANNEL"/>
</dbReference>
<organism evidence="6 7">
    <name type="scientific">Ciona intestinalis</name>
    <name type="common">Transparent sea squirt</name>
    <name type="synonym">Ascidia intestinalis</name>
    <dbReference type="NCBI Taxonomy" id="7719"/>
    <lineage>
        <taxon>Eukaryota</taxon>
        <taxon>Metazoa</taxon>
        <taxon>Chordata</taxon>
        <taxon>Tunicata</taxon>
        <taxon>Ascidiacea</taxon>
        <taxon>Phlebobranchia</taxon>
        <taxon>Cionidae</taxon>
        <taxon>Ciona</taxon>
    </lineage>
</organism>
<dbReference type="OMA" id="QATEHES"/>
<evidence type="ECO:0000256" key="2">
    <source>
        <dbReference type="ARBA" id="ARBA00023136"/>
    </source>
</evidence>
<keyword evidence="3" id="KW-0732">Signal</keyword>
<dbReference type="Proteomes" id="UP000008144">
    <property type="component" value="Unassembled WGS sequence"/>
</dbReference>
<feature type="signal peptide" evidence="3">
    <location>
        <begin position="1"/>
        <end position="22"/>
    </location>
</feature>
<dbReference type="STRING" id="7719.ENSCINP00000027830"/>
<evidence type="ECO:0000313" key="6">
    <source>
        <dbReference type="Ensembl" id="ENSCINP00000027830.2"/>
    </source>
</evidence>
<keyword evidence="3" id="KW-0407">Ion channel</keyword>
<dbReference type="InterPro" id="IPR006201">
    <property type="entry name" value="Neur_channel"/>
</dbReference>
<dbReference type="GO" id="GO:1902711">
    <property type="term" value="C:GABA-A receptor complex"/>
    <property type="evidence" value="ECO:0000318"/>
    <property type="project" value="GO_Central"/>
</dbReference>
<evidence type="ECO:0000256" key="3">
    <source>
        <dbReference type="RuleBase" id="RU000687"/>
    </source>
</evidence>
<comment type="subcellular location">
    <subcellularLocation>
        <location evidence="1">Membrane</location>
        <topology evidence="1">Multi-pass membrane protein</topology>
    </subcellularLocation>
</comment>
<protein>
    <recommendedName>
        <fullName evidence="5">Neurotransmitter-gated ion-channel ligand-binding domain-containing protein</fullName>
    </recommendedName>
</protein>
<dbReference type="Pfam" id="PF02931">
    <property type="entry name" value="Neur_chan_LBD"/>
    <property type="match status" value="1"/>
</dbReference>
<name>F6ZIL3_CIOIN</name>
<keyword evidence="2" id="KW-0472">Membrane</keyword>
<proteinExistence type="inferred from homology"/>
<reference evidence="6" key="2">
    <citation type="submission" date="2025-08" db="UniProtKB">
        <authorList>
            <consortium name="Ensembl"/>
        </authorList>
    </citation>
    <scope>IDENTIFICATION</scope>
</reference>
<dbReference type="GO" id="GO:0045202">
    <property type="term" value="C:synapse"/>
    <property type="evidence" value="ECO:0007669"/>
    <property type="project" value="GOC"/>
</dbReference>
<dbReference type="AlphaFoldDB" id="F6ZIL3"/>
<dbReference type="PANTHER" id="PTHR18945">
    <property type="entry name" value="NEUROTRANSMITTER GATED ION CHANNEL"/>
    <property type="match status" value="1"/>
</dbReference>
<dbReference type="InterPro" id="IPR006202">
    <property type="entry name" value="Neur_chan_lig-bd"/>
</dbReference>
<sequence>MFRLSSFVWFVYVIATFVPSQATEHESHSLRHKESEDGIKDDEHGTEVTRQIEAMFRVHSYELSIKPWNHGIPITVGISLMIESITGISEKNMDLTFTLCVHETWLDERLRFNVGPASSKQSSSVVLPSRLVQKIWVPDLYIVGSKSSFIHSTTVDNTVLRLFTDGRIIYNVKLTTTVACQMNLYNFPLDMENCSLTLQSRE</sequence>
<feature type="domain" description="Neurotransmitter-gated ion-channel ligand-binding" evidence="5">
    <location>
        <begin position="59"/>
        <end position="200"/>
    </location>
</feature>
<dbReference type="GO" id="GO:0051932">
    <property type="term" value="P:synaptic transmission, GABAergic"/>
    <property type="evidence" value="ECO:0000318"/>
    <property type="project" value="GO_Central"/>
</dbReference>
<evidence type="ECO:0000256" key="4">
    <source>
        <dbReference type="SAM" id="MobiDB-lite"/>
    </source>
</evidence>
<dbReference type="Gene3D" id="2.70.170.10">
    <property type="entry name" value="Neurotransmitter-gated ion-channel ligand-binding domain"/>
    <property type="match status" value="1"/>
</dbReference>
<feature type="chain" id="PRO_5022264382" description="Neurotransmitter-gated ion-channel ligand-binding domain-containing protein" evidence="3">
    <location>
        <begin position="23"/>
        <end position="202"/>
    </location>
</feature>
<keyword evidence="3" id="KW-0813">Transport</keyword>
<dbReference type="InParanoid" id="F6ZIL3"/>
<dbReference type="Ensembl" id="ENSCINT00000028076.2">
    <property type="protein sequence ID" value="ENSCINP00000027830.2"/>
    <property type="gene ID" value="ENSCING00000000046.3"/>
</dbReference>
<reference evidence="6" key="3">
    <citation type="submission" date="2025-09" db="UniProtKB">
        <authorList>
            <consortium name="Ensembl"/>
        </authorList>
    </citation>
    <scope>IDENTIFICATION</scope>
</reference>
<dbReference type="SUPFAM" id="SSF63712">
    <property type="entry name" value="Nicotinic receptor ligand binding domain-like"/>
    <property type="match status" value="1"/>
</dbReference>
<dbReference type="GeneTree" id="ENSGT00940000166778"/>
<keyword evidence="3" id="KW-0406">Ion transport</keyword>
<keyword evidence="7" id="KW-1185">Reference proteome</keyword>
<reference evidence="7" key="1">
    <citation type="journal article" date="2002" name="Science">
        <title>The draft genome of Ciona intestinalis: insights into chordate and vertebrate origins.</title>
        <authorList>
            <person name="Dehal P."/>
            <person name="Satou Y."/>
            <person name="Campbell R.K."/>
            <person name="Chapman J."/>
            <person name="Degnan B."/>
            <person name="De Tomaso A."/>
            <person name="Davidson B."/>
            <person name="Di Gregorio A."/>
            <person name="Gelpke M."/>
            <person name="Goodstein D.M."/>
            <person name="Harafuji N."/>
            <person name="Hastings K.E."/>
            <person name="Ho I."/>
            <person name="Hotta K."/>
            <person name="Huang W."/>
            <person name="Kawashima T."/>
            <person name="Lemaire P."/>
            <person name="Martinez D."/>
            <person name="Meinertzhagen I.A."/>
            <person name="Necula S."/>
            <person name="Nonaka M."/>
            <person name="Putnam N."/>
            <person name="Rash S."/>
            <person name="Saiga H."/>
            <person name="Satake M."/>
            <person name="Terry A."/>
            <person name="Yamada L."/>
            <person name="Wang H.G."/>
            <person name="Awazu S."/>
            <person name="Azumi K."/>
            <person name="Boore J."/>
            <person name="Branno M."/>
            <person name="Chin-Bow S."/>
            <person name="DeSantis R."/>
            <person name="Doyle S."/>
            <person name="Francino P."/>
            <person name="Keys D.N."/>
            <person name="Haga S."/>
            <person name="Hayashi H."/>
            <person name="Hino K."/>
            <person name="Imai K.S."/>
            <person name="Inaba K."/>
            <person name="Kano S."/>
            <person name="Kobayashi K."/>
            <person name="Kobayashi M."/>
            <person name="Lee B.I."/>
            <person name="Makabe K.W."/>
            <person name="Manohar C."/>
            <person name="Matassi G."/>
            <person name="Medina M."/>
            <person name="Mochizuki Y."/>
            <person name="Mount S."/>
            <person name="Morishita T."/>
            <person name="Miura S."/>
            <person name="Nakayama A."/>
            <person name="Nishizaka S."/>
            <person name="Nomoto H."/>
            <person name="Ohta F."/>
            <person name="Oishi K."/>
            <person name="Rigoutsos I."/>
            <person name="Sano M."/>
            <person name="Sasaki A."/>
            <person name="Sasakura Y."/>
            <person name="Shoguchi E."/>
            <person name="Shin-i T."/>
            <person name="Spagnuolo A."/>
            <person name="Stainier D."/>
            <person name="Suzuki M.M."/>
            <person name="Tassy O."/>
            <person name="Takatori N."/>
            <person name="Tokuoka M."/>
            <person name="Yagi K."/>
            <person name="Yoshizaki F."/>
            <person name="Wada S."/>
            <person name="Zhang C."/>
            <person name="Hyatt P.D."/>
            <person name="Larimer F."/>
            <person name="Detter C."/>
            <person name="Doggett N."/>
            <person name="Glavina T."/>
            <person name="Hawkins T."/>
            <person name="Richardson P."/>
            <person name="Lucas S."/>
            <person name="Kohara Y."/>
            <person name="Levine M."/>
            <person name="Satoh N."/>
            <person name="Rokhsar D.S."/>
        </authorList>
    </citation>
    <scope>NUCLEOTIDE SEQUENCE [LARGE SCALE GENOMIC DNA]</scope>
</reference>
<dbReference type="InterPro" id="IPR018000">
    <property type="entry name" value="Neurotransmitter_ion_chnl_CS"/>
</dbReference>
<evidence type="ECO:0000259" key="5">
    <source>
        <dbReference type="Pfam" id="PF02931"/>
    </source>
</evidence>
<dbReference type="GO" id="GO:1902476">
    <property type="term" value="P:chloride transmembrane transport"/>
    <property type="evidence" value="ECO:0000318"/>
    <property type="project" value="GO_Central"/>
</dbReference>
<dbReference type="GO" id="GO:0005230">
    <property type="term" value="F:extracellular ligand-gated monoatomic ion channel activity"/>
    <property type="evidence" value="ECO:0007669"/>
    <property type="project" value="InterPro"/>
</dbReference>
<comment type="similarity">
    <text evidence="3">Belongs to the ligand-gated ion channel (TC 1.A.9) family.</text>
</comment>
<accession>F6ZIL3</accession>
<dbReference type="GO" id="GO:0004890">
    <property type="term" value="F:GABA-A receptor activity"/>
    <property type="evidence" value="ECO:0000318"/>
    <property type="project" value="GO_Central"/>
</dbReference>
<evidence type="ECO:0000256" key="1">
    <source>
        <dbReference type="ARBA" id="ARBA00004141"/>
    </source>
</evidence>
<dbReference type="GO" id="GO:0016020">
    <property type="term" value="C:membrane"/>
    <property type="evidence" value="ECO:0007669"/>
    <property type="project" value="UniProtKB-SubCell"/>
</dbReference>